<dbReference type="CDD" id="cd00840">
    <property type="entry name" value="MPP_Mre11_N"/>
    <property type="match status" value="1"/>
</dbReference>
<dbReference type="Gene3D" id="3.60.21.10">
    <property type="match status" value="1"/>
</dbReference>
<dbReference type="SUPFAM" id="SSF56300">
    <property type="entry name" value="Metallo-dependent phosphatases"/>
    <property type="match status" value="1"/>
</dbReference>
<keyword evidence="5 7" id="KW-0378">Hydrolase</keyword>
<dbReference type="InterPro" id="IPR004593">
    <property type="entry name" value="SbcD"/>
</dbReference>
<dbReference type="Pfam" id="PF12320">
    <property type="entry name" value="SbcD_C"/>
    <property type="match status" value="1"/>
</dbReference>
<comment type="similarity">
    <text evidence="1 7">Belongs to the SbcD family.</text>
</comment>
<accession>A0A1G8VKI3</accession>
<evidence type="ECO:0000313" key="10">
    <source>
        <dbReference type="EMBL" id="SDJ66542.1"/>
    </source>
</evidence>
<evidence type="ECO:0000256" key="2">
    <source>
        <dbReference type="ARBA" id="ARBA00011322"/>
    </source>
</evidence>
<dbReference type="GO" id="GO:0004519">
    <property type="term" value="F:endonuclease activity"/>
    <property type="evidence" value="ECO:0007669"/>
    <property type="project" value="UniProtKB-KW"/>
</dbReference>
<protein>
    <recommendedName>
        <fullName evidence="3 7">Nuclease SbcCD subunit D</fullName>
    </recommendedName>
</protein>
<dbReference type="RefSeq" id="WP_090365988.1">
    <property type="nucleotide sequence ID" value="NZ_FNEM01000011.1"/>
</dbReference>
<evidence type="ECO:0000256" key="3">
    <source>
        <dbReference type="ARBA" id="ARBA00013365"/>
    </source>
</evidence>
<dbReference type="Gene3D" id="3.30.160.720">
    <property type="match status" value="1"/>
</dbReference>
<keyword evidence="4 7" id="KW-0540">Nuclease</keyword>
<dbReference type="InterPro" id="IPR026843">
    <property type="entry name" value="SbcD_C"/>
</dbReference>
<evidence type="ECO:0000256" key="7">
    <source>
        <dbReference type="RuleBase" id="RU363069"/>
    </source>
</evidence>
<dbReference type="AlphaFoldDB" id="A0A1G8VKI3"/>
<keyword evidence="7" id="KW-0235">DNA replication</keyword>
<feature type="domain" description="Calcineurin-like phosphoesterase" evidence="8">
    <location>
        <begin position="1"/>
        <end position="231"/>
    </location>
</feature>
<dbReference type="NCBIfam" id="TIGR00619">
    <property type="entry name" value="sbcd"/>
    <property type="match status" value="1"/>
</dbReference>
<reference evidence="11" key="1">
    <citation type="submission" date="2016-10" db="EMBL/GenBank/DDBJ databases">
        <authorList>
            <person name="Varghese N."/>
            <person name="Submissions S."/>
        </authorList>
    </citation>
    <scope>NUCLEOTIDE SEQUENCE [LARGE SCALE GENOMIC DNA]</scope>
    <source>
        <strain evidence="11">DSM 23317</strain>
    </source>
</reference>
<dbReference type="InterPro" id="IPR004843">
    <property type="entry name" value="Calcineurin-like_PHP"/>
</dbReference>
<sequence length="415" mass="46173">MRILHTSDWHLGQHFYNKSRALEHFAFFDWLMGQIHELSIDAVIVAGDIFDTGTPPSYARELYNALVVAMQKQGCQLVVLAGNHDSVATLNESRELLAYMNTQVVAAPADDLGQQVLELKDKQGQVGALVCAVPFLRPRDVMRSSAGLDDQQKRQALQQGIADHYQQVFALAQQRRAELDLALPIIATGHLTTIGASCSESVRDIYVGTLDAFSASQFPGADYVALGHIHRSQRVTESEHIRYSGSPIPLSFDELSCAKSVLMVEFDQGRLGSVTPVEIPRFQPMAVVKGDLAQIQESLQQFADHDGSAPVWLDIEVVSDDYLNDLQQRIEALIADLPVEVLLLRRARGQQRGALEQQQKETLAELSIDEVFARRLQDETFDGDQGEVRKERLNTLFAQVVEQLQHTDTEQEASS</sequence>
<dbReference type="GO" id="GO:0006310">
    <property type="term" value="P:DNA recombination"/>
    <property type="evidence" value="ECO:0007669"/>
    <property type="project" value="UniProtKB-KW"/>
</dbReference>
<dbReference type="OrthoDB" id="9773856at2"/>
<evidence type="ECO:0000259" key="8">
    <source>
        <dbReference type="Pfam" id="PF00149"/>
    </source>
</evidence>
<name>A0A1G8VKI3_9GAMM</name>
<dbReference type="InterPro" id="IPR050535">
    <property type="entry name" value="DNA_Repair-Maintenance_Comp"/>
</dbReference>
<organism evidence="10 11">
    <name type="scientific">Ferrimonas sediminum</name>
    <dbReference type="NCBI Taxonomy" id="718193"/>
    <lineage>
        <taxon>Bacteria</taxon>
        <taxon>Pseudomonadati</taxon>
        <taxon>Pseudomonadota</taxon>
        <taxon>Gammaproteobacteria</taxon>
        <taxon>Alteromonadales</taxon>
        <taxon>Ferrimonadaceae</taxon>
        <taxon>Ferrimonas</taxon>
    </lineage>
</organism>
<keyword evidence="7" id="KW-0255">Endonuclease</keyword>
<proteinExistence type="inferred from homology"/>
<dbReference type="Pfam" id="PF00149">
    <property type="entry name" value="Metallophos"/>
    <property type="match status" value="1"/>
</dbReference>
<evidence type="ECO:0000256" key="4">
    <source>
        <dbReference type="ARBA" id="ARBA00022722"/>
    </source>
</evidence>
<evidence type="ECO:0000259" key="9">
    <source>
        <dbReference type="Pfam" id="PF12320"/>
    </source>
</evidence>
<keyword evidence="7" id="KW-0233">DNA recombination</keyword>
<feature type="domain" description="Nuclease SbcCD subunit D C-terminal" evidence="9">
    <location>
        <begin position="281"/>
        <end position="380"/>
    </location>
</feature>
<evidence type="ECO:0000256" key="5">
    <source>
        <dbReference type="ARBA" id="ARBA00022801"/>
    </source>
</evidence>
<evidence type="ECO:0000256" key="1">
    <source>
        <dbReference type="ARBA" id="ARBA00010555"/>
    </source>
</evidence>
<dbReference type="GO" id="GO:0006260">
    <property type="term" value="P:DNA replication"/>
    <property type="evidence" value="ECO:0007669"/>
    <property type="project" value="UniProtKB-KW"/>
</dbReference>
<dbReference type="EMBL" id="FNEM01000011">
    <property type="protein sequence ID" value="SDJ66542.1"/>
    <property type="molecule type" value="Genomic_DNA"/>
</dbReference>
<evidence type="ECO:0000313" key="11">
    <source>
        <dbReference type="Proteomes" id="UP000199527"/>
    </source>
</evidence>
<keyword evidence="6 7" id="KW-0269">Exonuclease</keyword>
<comment type="function">
    <text evidence="7">SbcCD cleaves DNA hairpin structures. These structures can inhibit DNA replication and are intermediates in certain DNA recombination reactions. The complex acts as a 3'-&gt;5' double strand exonuclease that can open hairpins. It also has a 5' single-strand endonuclease activity.</text>
</comment>
<dbReference type="PANTHER" id="PTHR30337">
    <property type="entry name" value="COMPONENT OF ATP-DEPENDENT DSDNA EXONUCLEASE"/>
    <property type="match status" value="1"/>
</dbReference>
<keyword evidence="11" id="KW-1185">Reference proteome</keyword>
<dbReference type="NCBIfam" id="NF008206">
    <property type="entry name" value="PRK10966.1"/>
    <property type="match status" value="1"/>
</dbReference>
<gene>
    <name evidence="7" type="primary">sbcD</name>
    <name evidence="10" type="ORF">SAMN04488540_11178</name>
</gene>
<comment type="subunit">
    <text evidence="2 7">Heterodimer of SbcC and SbcD.</text>
</comment>
<dbReference type="InterPro" id="IPR041796">
    <property type="entry name" value="Mre11_N"/>
</dbReference>
<evidence type="ECO:0000256" key="6">
    <source>
        <dbReference type="ARBA" id="ARBA00022839"/>
    </source>
</evidence>
<dbReference type="Proteomes" id="UP000199527">
    <property type="component" value="Unassembled WGS sequence"/>
</dbReference>
<dbReference type="GO" id="GO:0008408">
    <property type="term" value="F:3'-5' exonuclease activity"/>
    <property type="evidence" value="ECO:0007669"/>
    <property type="project" value="InterPro"/>
</dbReference>
<dbReference type="PANTHER" id="PTHR30337:SF0">
    <property type="entry name" value="NUCLEASE SBCCD SUBUNIT D"/>
    <property type="match status" value="1"/>
</dbReference>
<dbReference type="InterPro" id="IPR029052">
    <property type="entry name" value="Metallo-depent_PP-like"/>
</dbReference>